<dbReference type="SUPFAM" id="SSF56112">
    <property type="entry name" value="Protein kinase-like (PK-like)"/>
    <property type="match status" value="1"/>
</dbReference>
<comment type="caution">
    <text evidence="2">The sequence shown here is derived from an EMBL/GenBank/DDBJ whole genome shotgun (WGS) entry which is preliminary data.</text>
</comment>
<keyword evidence="3" id="KW-1185">Reference proteome</keyword>
<dbReference type="EMBL" id="JAVAMP010000018">
    <property type="protein sequence ID" value="MDP5276743.1"/>
    <property type="molecule type" value="Genomic_DNA"/>
</dbReference>
<evidence type="ECO:0000259" key="1">
    <source>
        <dbReference type="Pfam" id="PF01636"/>
    </source>
</evidence>
<evidence type="ECO:0000313" key="2">
    <source>
        <dbReference type="EMBL" id="MDP5276743.1"/>
    </source>
</evidence>
<dbReference type="Pfam" id="PF01636">
    <property type="entry name" value="APH"/>
    <property type="match status" value="1"/>
</dbReference>
<feature type="domain" description="Aminoglycoside phosphotransferase" evidence="1">
    <location>
        <begin position="152"/>
        <end position="247"/>
    </location>
</feature>
<sequence>MTVFHYINGGRILMHLEERINEKKWTLLNRKLIEGSHAGNIYRIEALDDKKRKRNYIYKEFERDRNNEIVIYEQLSNLISPYSKLVEIWDSFPQAILMHDLKSPLKNTFEKASLKKKRKLIEHILQRLSVLHTSRFDVESEDLPKHQITSEWQNWCIHQLKKLITQQQWAKTEWIETIEYAYDQLDLTNYKVKCPLVITHGDPHLENIFESDDQIYFIDWEWTAVGSPLRDITILLQDVYEPELIQFVIHSYHSLLELRNLNILEKDYRKDFDFLYIDHTTMMLAWEIEKYFQGYTNVKSIMRIAEFKMKEIKRIMKEEIIIESKKPN</sequence>
<organism evidence="2 3">
    <name type="scientific">Chengkuizengella axinellae</name>
    <dbReference type="NCBI Taxonomy" id="3064388"/>
    <lineage>
        <taxon>Bacteria</taxon>
        <taxon>Bacillati</taxon>
        <taxon>Bacillota</taxon>
        <taxon>Bacilli</taxon>
        <taxon>Bacillales</taxon>
        <taxon>Paenibacillaceae</taxon>
        <taxon>Chengkuizengella</taxon>
    </lineage>
</organism>
<dbReference type="InterPro" id="IPR002575">
    <property type="entry name" value="Aminoglycoside_PTrfase"/>
</dbReference>
<protein>
    <submittedName>
        <fullName evidence="2">Phosphotransferase</fullName>
    </submittedName>
</protein>
<dbReference type="InterPro" id="IPR011009">
    <property type="entry name" value="Kinase-like_dom_sf"/>
</dbReference>
<reference evidence="2 3" key="1">
    <citation type="submission" date="2023-08" db="EMBL/GenBank/DDBJ databases">
        <authorList>
            <person name="Park J.-S."/>
        </authorList>
    </citation>
    <scope>NUCLEOTIDE SEQUENCE [LARGE SCALE GENOMIC DNA]</scope>
    <source>
        <strain evidence="2 3">2205SS18-9</strain>
    </source>
</reference>
<dbReference type="Gene3D" id="3.90.1200.10">
    <property type="match status" value="1"/>
</dbReference>
<name>A0ABT9J555_9BACL</name>
<evidence type="ECO:0000313" key="3">
    <source>
        <dbReference type="Proteomes" id="UP001231941"/>
    </source>
</evidence>
<accession>A0ABT9J555</accession>
<proteinExistence type="predicted"/>
<gene>
    <name evidence="2" type="ORF">Q5Y73_21860</name>
</gene>
<dbReference type="RefSeq" id="WP_305994051.1">
    <property type="nucleotide sequence ID" value="NZ_JAVAMP010000018.1"/>
</dbReference>
<dbReference type="Proteomes" id="UP001231941">
    <property type="component" value="Unassembled WGS sequence"/>
</dbReference>